<feature type="region of interest" description="Disordered" evidence="1">
    <location>
        <begin position="1"/>
        <end position="29"/>
    </location>
</feature>
<feature type="compositionally biased region" description="Low complexity" evidence="1">
    <location>
        <begin position="1"/>
        <end position="19"/>
    </location>
</feature>
<dbReference type="EMBL" id="NHZQ01000419">
    <property type="protein sequence ID" value="PSK36686.1"/>
    <property type="molecule type" value="Genomic_DNA"/>
</dbReference>
<evidence type="ECO:0000313" key="3">
    <source>
        <dbReference type="Proteomes" id="UP000243723"/>
    </source>
</evidence>
<name>A0A2P7YL39_9PEZI</name>
<dbReference type="Proteomes" id="UP000243723">
    <property type="component" value="Unassembled WGS sequence"/>
</dbReference>
<organism evidence="2 3">
    <name type="scientific">Elsinoe australis</name>
    <dbReference type="NCBI Taxonomy" id="40998"/>
    <lineage>
        <taxon>Eukaryota</taxon>
        <taxon>Fungi</taxon>
        <taxon>Dikarya</taxon>
        <taxon>Ascomycota</taxon>
        <taxon>Pezizomycotina</taxon>
        <taxon>Dothideomycetes</taxon>
        <taxon>Dothideomycetidae</taxon>
        <taxon>Myriangiales</taxon>
        <taxon>Elsinoaceae</taxon>
        <taxon>Elsinoe</taxon>
    </lineage>
</organism>
<reference evidence="2 3" key="1">
    <citation type="submission" date="2017-05" db="EMBL/GenBank/DDBJ databases">
        <title>Draft genome sequence of Elsinoe australis.</title>
        <authorList>
            <person name="Cheng Q."/>
        </authorList>
    </citation>
    <scope>NUCLEOTIDE SEQUENCE [LARGE SCALE GENOMIC DNA]</scope>
    <source>
        <strain evidence="2 3">NL1</strain>
    </source>
</reference>
<comment type="caution">
    <text evidence="2">The sequence shown here is derived from an EMBL/GenBank/DDBJ whole genome shotgun (WGS) entry which is preliminary data.</text>
</comment>
<dbReference type="AlphaFoldDB" id="A0A2P7YL39"/>
<accession>A0A2P7YL39</accession>
<feature type="compositionally biased region" description="Polar residues" evidence="1">
    <location>
        <begin position="20"/>
        <end position="29"/>
    </location>
</feature>
<evidence type="ECO:0000313" key="2">
    <source>
        <dbReference type="EMBL" id="PSK36686.1"/>
    </source>
</evidence>
<dbReference type="OrthoDB" id="3932560at2759"/>
<proteinExistence type="predicted"/>
<sequence length="103" mass="11037">MPSASSKRTSNSSRPSQSPTLTTSSYGYQGQVYQMPTQTVPQGQTNTSYNPAAIHSWVQGVQSSGGSARQQINMSDPAVQAYMQAKMGLYQQASAQKASKKSK</sequence>
<evidence type="ECO:0000256" key="1">
    <source>
        <dbReference type="SAM" id="MobiDB-lite"/>
    </source>
</evidence>
<protein>
    <submittedName>
        <fullName evidence="2">Uncharacterized protein</fullName>
    </submittedName>
</protein>
<keyword evidence="3" id="KW-1185">Reference proteome</keyword>
<gene>
    <name evidence="2" type="ORF">B9Z65_1869</name>
</gene>